<dbReference type="EMBL" id="JADQDF010000001">
    <property type="protein sequence ID" value="MBW0130279.1"/>
    <property type="molecule type" value="Genomic_DNA"/>
</dbReference>
<accession>A0ABS6UDL6</accession>
<name>A0ABS6UDL6_9PSEU</name>
<evidence type="ECO:0000313" key="1">
    <source>
        <dbReference type="EMBL" id="MBW0130279.1"/>
    </source>
</evidence>
<keyword evidence="2" id="KW-1185">Reference proteome</keyword>
<evidence type="ECO:0008006" key="3">
    <source>
        <dbReference type="Google" id="ProtNLM"/>
    </source>
</evidence>
<dbReference type="Proteomes" id="UP000694300">
    <property type="component" value="Unassembled WGS sequence"/>
</dbReference>
<dbReference type="RefSeq" id="WP_218594893.1">
    <property type="nucleotide sequence ID" value="NZ_JADQDE010000062.1"/>
</dbReference>
<protein>
    <recommendedName>
        <fullName evidence="3">PPE family protein</fullName>
    </recommendedName>
</protein>
<gene>
    <name evidence="1" type="ORF">I4I82_21720</name>
</gene>
<comment type="caution">
    <text evidence="1">The sequence shown here is derived from an EMBL/GenBank/DDBJ whole genome shotgun (WGS) entry which is preliminary data.</text>
</comment>
<organism evidence="1 2">
    <name type="scientific">Pseudonocardia oceani</name>
    <dbReference type="NCBI Taxonomy" id="2792013"/>
    <lineage>
        <taxon>Bacteria</taxon>
        <taxon>Bacillati</taxon>
        <taxon>Actinomycetota</taxon>
        <taxon>Actinomycetes</taxon>
        <taxon>Pseudonocardiales</taxon>
        <taxon>Pseudonocardiaceae</taxon>
        <taxon>Pseudonocardia</taxon>
    </lineage>
</organism>
<reference evidence="1 2" key="1">
    <citation type="submission" date="2020-11" db="EMBL/GenBank/DDBJ databases">
        <title>Pseudonocardia abyssalis sp. nov. and Pseudonocardia oceani sp. nov., description and phylogenomic analysis of two novel actinomycetes isolated from the deep Southern Ocean.</title>
        <authorList>
            <person name="Parra J."/>
        </authorList>
    </citation>
    <scope>NUCLEOTIDE SEQUENCE [LARGE SCALE GENOMIC DNA]</scope>
    <source>
        <strain evidence="2">KRD185</strain>
    </source>
</reference>
<sequence>MTNPLIVEPENEDQVAWDSAEGAGLYSSTTDVGAAWAAADPAQIMFSTAGLGLDALGTLADPFGALATAGLGWLIEHVDFLHEPLDALAGDPTQIAAQARTWHNVGTELHRAAMAYADGAAAVPGWDGATREAYGGAVAGFTDRLHRAGDDAEALAELVLGTGAMVGTTRALIRDRIADFVWWLAKQVVVAAVSAFFTFGGSVAVLTGWAVGEALTLGGRIAHEISELLGAVENAAGAAGQIAAALRVTAAQARVVLPPAHPRVREVADDLDDSPAAEVTEWGKQWSGVRASQEGWEAPAPS</sequence>
<proteinExistence type="predicted"/>
<evidence type="ECO:0000313" key="2">
    <source>
        <dbReference type="Proteomes" id="UP000694300"/>
    </source>
</evidence>